<dbReference type="Gene3D" id="2.40.160.130">
    <property type="entry name" value="Capsule assembly protein Wzi"/>
    <property type="match status" value="1"/>
</dbReference>
<dbReference type="InterPro" id="IPR038636">
    <property type="entry name" value="Wzi_sf"/>
</dbReference>
<proteinExistence type="predicted"/>
<dbReference type="EMBL" id="DTOZ01000189">
    <property type="protein sequence ID" value="HGE78918.1"/>
    <property type="molecule type" value="Genomic_DNA"/>
</dbReference>
<comment type="caution">
    <text evidence="1">The sequence shown here is derived from an EMBL/GenBank/DDBJ whole genome shotgun (WGS) entry which is preliminary data.</text>
</comment>
<sequence length="454" mass="52562">MILLILFNSIILSESPINLPIDYLQTRGFIELKQIKPYELGDIIKDVDLLILQEGSLNKIDKSLVSLFAPYLKKSNEFNILLNINGGKKFDTLYSNLDLEFAGKITSNISFGQGIRFHFGSKLDSAGPKPWKDIVQAYLNEGFLKIGDEKVFLTLGRRNLLLSYGDEHSLLLSPTDDGYDGYLFCYNGKYYEFSSNFAVIEPQEGRFLATHRIGLNLKVLKVGFSEAILWGDGIVPLYLNFFLPYYLSQWGLYRNDNIMWHFDGLLKFFNTYVYGEFLIDDYQFSEPPLGYTEYPHKLGFQCGVKRIQFEKLYIKFNYTFVDKWVYTHELPRNVYQKDSVCLGFPLGNDVDKLSFDIKFFTDRKIIPGINFVLIRKGEGSIFLPYEIERGPAYPPFPSGVVEKRVKLIPGIEFYLGQRLYTALDMGICYTYNFKHQTGFNKKEGILNIRVWLLF</sequence>
<organism evidence="1">
    <name type="scientific">candidate division WOR-3 bacterium</name>
    <dbReference type="NCBI Taxonomy" id="2052148"/>
    <lineage>
        <taxon>Bacteria</taxon>
        <taxon>Bacteria division WOR-3</taxon>
    </lineage>
</organism>
<dbReference type="AlphaFoldDB" id="A0A7V3RIK2"/>
<evidence type="ECO:0008006" key="2">
    <source>
        <dbReference type="Google" id="ProtNLM"/>
    </source>
</evidence>
<name>A0A7V3RIK2_UNCW3</name>
<protein>
    <recommendedName>
        <fullName evidence="2">Capsule assembly Wzi family protein</fullName>
    </recommendedName>
</protein>
<reference evidence="1" key="1">
    <citation type="journal article" date="2020" name="mSystems">
        <title>Genome- and Community-Level Interaction Insights into Carbon Utilization and Element Cycling Functions of Hydrothermarchaeota in Hydrothermal Sediment.</title>
        <authorList>
            <person name="Zhou Z."/>
            <person name="Liu Y."/>
            <person name="Xu W."/>
            <person name="Pan J."/>
            <person name="Luo Z.H."/>
            <person name="Li M."/>
        </authorList>
    </citation>
    <scope>NUCLEOTIDE SEQUENCE [LARGE SCALE GENOMIC DNA]</scope>
    <source>
        <strain evidence="1">SpSt-961</strain>
    </source>
</reference>
<accession>A0A7V3RIK2</accession>
<gene>
    <name evidence="1" type="ORF">ENX68_08015</name>
</gene>
<evidence type="ECO:0000313" key="1">
    <source>
        <dbReference type="EMBL" id="HGE78918.1"/>
    </source>
</evidence>